<dbReference type="PROSITE" id="PS50181">
    <property type="entry name" value="FBOX"/>
    <property type="match status" value="1"/>
</dbReference>
<evidence type="ECO:0000313" key="2">
    <source>
        <dbReference type="EMBL" id="KAL0958047.1"/>
    </source>
</evidence>
<dbReference type="Proteomes" id="UP001556367">
    <property type="component" value="Unassembled WGS sequence"/>
</dbReference>
<dbReference type="InterPro" id="IPR001810">
    <property type="entry name" value="F-box_dom"/>
</dbReference>
<proteinExistence type="predicted"/>
<protein>
    <recommendedName>
        <fullName evidence="1">F-box domain-containing protein</fullName>
    </recommendedName>
</protein>
<accession>A0ABR3JQK0</accession>
<dbReference type="EMBL" id="JASNQZ010000004">
    <property type="protein sequence ID" value="KAL0958047.1"/>
    <property type="molecule type" value="Genomic_DNA"/>
</dbReference>
<dbReference type="Gene3D" id="1.20.1280.50">
    <property type="match status" value="1"/>
</dbReference>
<name>A0ABR3JQK0_9AGAR</name>
<keyword evidence="3" id="KW-1185">Reference proteome</keyword>
<evidence type="ECO:0000259" key="1">
    <source>
        <dbReference type="PROSITE" id="PS50181"/>
    </source>
</evidence>
<reference evidence="3" key="1">
    <citation type="submission" date="2024-06" db="EMBL/GenBank/DDBJ databases">
        <title>Multi-omics analyses provide insights into the biosynthesis of the anticancer antibiotic pleurotin in Hohenbuehelia grisea.</title>
        <authorList>
            <person name="Weaver J.A."/>
            <person name="Alberti F."/>
        </authorList>
    </citation>
    <scope>NUCLEOTIDE SEQUENCE [LARGE SCALE GENOMIC DNA]</scope>
    <source>
        <strain evidence="3">T-177</strain>
    </source>
</reference>
<evidence type="ECO:0000313" key="3">
    <source>
        <dbReference type="Proteomes" id="UP001556367"/>
    </source>
</evidence>
<comment type="caution">
    <text evidence="2">The sequence shown here is derived from an EMBL/GenBank/DDBJ whole genome shotgun (WGS) entry which is preliminary data.</text>
</comment>
<gene>
    <name evidence="2" type="ORF">HGRIS_000224</name>
</gene>
<sequence length="284" mass="32196">MGQTENSPAGTSDPDGRPEELHIVEQRAAIAPIDRLPVEVLEQIMEEVYFPPLIGLASSDLRESPWTFALVSRRWRDIACQHQPLWATIWVDIERILGLESHWTIAPLVLAILLERSSGHPLDISVTYRHEPVGPGFNPFATLLHRIYEVLIPHSYHWQDVWFSLTETTALSFARVRGHSPMLRNLRIDFGNFGEVRHGITINAFEVAPRLKALHFSVSSTCFLLPWAQITRASLQELRDETPALIGRMHNLRELSLDLSDPSIFYYFSTTTTIPASTSSVRLA</sequence>
<feature type="domain" description="F-box" evidence="1">
    <location>
        <begin position="30"/>
        <end position="89"/>
    </location>
</feature>
<organism evidence="2 3">
    <name type="scientific">Hohenbuehelia grisea</name>
    <dbReference type="NCBI Taxonomy" id="104357"/>
    <lineage>
        <taxon>Eukaryota</taxon>
        <taxon>Fungi</taxon>
        <taxon>Dikarya</taxon>
        <taxon>Basidiomycota</taxon>
        <taxon>Agaricomycotina</taxon>
        <taxon>Agaricomycetes</taxon>
        <taxon>Agaricomycetidae</taxon>
        <taxon>Agaricales</taxon>
        <taxon>Pleurotineae</taxon>
        <taxon>Pleurotaceae</taxon>
        <taxon>Hohenbuehelia</taxon>
    </lineage>
</organism>